<proteinExistence type="predicted"/>
<protein>
    <recommendedName>
        <fullName evidence="7">J domain-containing protein</fullName>
    </recommendedName>
</protein>
<sequence length="493" mass="56098">MYDGSCLSMLVAKKLLLYISTLLYLYIPDKIFGSATVEELLERGTRLLSTGQLVDALSLYTQAVDQDSRNHLAYYKRGTAYLALGNIHLALPDFDEAIKLDSGFIPAIRQRASLNLKMGKLSRAKFDYGVLASADSEASEKLETIDDLERMLADAQELFADRRFAEALPLLEQLTNVMNFDHSLLEMEATCYLEIGDVQKGIQVMRQGVHLVNNNCEGHLKLSVLMYKSGSALQSLEEIRECLRLDPEHKGCMKHYKQVRKVTKAITKAQEALEASDYEQGIKNAKEILKLEPSNPEYQIQAKTLLCQCFAKSKDPDGVNYCEVVVERFPQNLEFQCDLAESYINAERYDEAIRTCQKLLEDNSRYQRARDLLKKAQKLLKASKSRDYYKILGVPRSATKKEILKAYRKLAAKWHPDKFDGDSKKKAEAKFVEISSAKEVLTNQEMRERFDNGEDPLDPEQQQQHQGPFGPFGGFTFAHMHPFEGGHFEFHFG</sequence>
<dbReference type="SUPFAM" id="SSF48452">
    <property type="entry name" value="TPR-like"/>
    <property type="match status" value="1"/>
</dbReference>
<dbReference type="SMART" id="SM00028">
    <property type="entry name" value="TPR"/>
    <property type="match status" value="4"/>
</dbReference>
<dbReference type="Gene3D" id="1.25.40.10">
    <property type="entry name" value="Tetratricopeptide repeat domain"/>
    <property type="match status" value="1"/>
</dbReference>
<dbReference type="GO" id="GO:0034975">
    <property type="term" value="P:protein folding in endoplasmic reticulum"/>
    <property type="evidence" value="ECO:0007669"/>
    <property type="project" value="TreeGrafter"/>
</dbReference>
<reference evidence="8" key="1">
    <citation type="submission" date="2024-06" db="EMBL/GenBank/DDBJ databases">
        <authorList>
            <person name="Liu X."/>
            <person name="Lenzi L."/>
            <person name="Haldenby T S."/>
            <person name="Uol C."/>
        </authorList>
    </citation>
    <scope>NUCLEOTIDE SEQUENCE</scope>
</reference>
<keyword evidence="4" id="KW-0802">TPR repeat</keyword>
<dbReference type="SUPFAM" id="SSF46565">
    <property type="entry name" value="Chaperone J-domain"/>
    <property type="match status" value="1"/>
</dbReference>
<feature type="coiled-coil region" evidence="5">
    <location>
        <begin position="349"/>
        <end position="386"/>
    </location>
</feature>
<organism evidence="8 9">
    <name type="scientific">Calicophoron daubneyi</name>
    <name type="common">Rumen fluke</name>
    <name type="synonym">Paramphistomum daubneyi</name>
    <dbReference type="NCBI Taxonomy" id="300641"/>
    <lineage>
        <taxon>Eukaryota</taxon>
        <taxon>Metazoa</taxon>
        <taxon>Spiralia</taxon>
        <taxon>Lophotrochozoa</taxon>
        <taxon>Platyhelminthes</taxon>
        <taxon>Trematoda</taxon>
        <taxon>Digenea</taxon>
        <taxon>Plagiorchiida</taxon>
        <taxon>Pronocephalata</taxon>
        <taxon>Paramphistomoidea</taxon>
        <taxon>Paramphistomidae</taxon>
        <taxon>Calicophoron</taxon>
    </lineage>
</organism>
<dbReference type="PROSITE" id="PS50076">
    <property type="entry name" value="DNAJ_2"/>
    <property type="match status" value="1"/>
</dbReference>
<keyword evidence="5" id="KW-0175">Coiled coil</keyword>
<evidence type="ECO:0000313" key="9">
    <source>
        <dbReference type="Proteomes" id="UP001497525"/>
    </source>
</evidence>
<dbReference type="Proteomes" id="UP001497525">
    <property type="component" value="Unassembled WGS sequence"/>
</dbReference>
<dbReference type="GO" id="GO:0005783">
    <property type="term" value="C:endoplasmic reticulum"/>
    <property type="evidence" value="ECO:0007669"/>
    <property type="project" value="UniProtKB-SubCell"/>
</dbReference>
<keyword evidence="2" id="KW-0732">Signal</keyword>
<accession>A0AAV2TTL4</accession>
<dbReference type="PANTHER" id="PTHR44140:SF2">
    <property type="entry name" value="LD25575P"/>
    <property type="match status" value="1"/>
</dbReference>
<evidence type="ECO:0000256" key="4">
    <source>
        <dbReference type="PROSITE-ProRule" id="PRU00339"/>
    </source>
</evidence>
<evidence type="ECO:0000256" key="2">
    <source>
        <dbReference type="ARBA" id="ARBA00022729"/>
    </source>
</evidence>
<feature type="compositionally biased region" description="Low complexity" evidence="6">
    <location>
        <begin position="459"/>
        <end position="471"/>
    </location>
</feature>
<dbReference type="CDD" id="cd06257">
    <property type="entry name" value="DnaJ"/>
    <property type="match status" value="1"/>
</dbReference>
<dbReference type="GO" id="GO:0051787">
    <property type="term" value="F:misfolded protein binding"/>
    <property type="evidence" value="ECO:0007669"/>
    <property type="project" value="TreeGrafter"/>
</dbReference>
<dbReference type="InterPro" id="IPR001623">
    <property type="entry name" value="DnaJ_domain"/>
</dbReference>
<feature type="region of interest" description="Disordered" evidence="6">
    <location>
        <begin position="450"/>
        <end position="471"/>
    </location>
</feature>
<feature type="domain" description="J" evidence="7">
    <location>
        <begin position="387"/>
        <end position="454"/>
    </location>
</feature>
<evidence type="ECO:0000256" key="6">
    <source>
        <dbReference type="SAM" id="MobiDB-lite"/>
    </source>
</evidence>
<dbReference type="SMART" id="SM00271">
    <property type="entry name" value="DnaJ"/>
    <property type="match status" value="1"/>
</dbReference>
<dbReference type="PRINTS" id="PR00625">
    <property type="entry name" value="JDOMAIN"/>
</dbReference>
<evidence type="ECO:0000256" key="3">
    <source>
        <dbReference type="ARBA" id="ARBA00022824"/>
    </source>
</evidence>
<dbReference type="Pfam" id="PF00226">
    <property type="entry name" value="DnaJ"/>
    <property type="match status" value="1"/>
</dbReference>
<dbReference type="InterPro" id="IPR019734">
    <property type="entry name" value="TPR_rpt"/>
</dbReference>
<feature type="repeat" description="TPR" evidence="4">
    <location>
        <begin position="71"/>
        <end position="104"/>
    </location>
</feature>
<evidence type="ECO:0000256" key="1">
    <source>
        <dbReference type="ARBA" id="ARBA00004240"/>
    </source>
</evidence>
<dbReference type="PROSITE" id="PS50005">
    <property type="entry name" value="TPR"/>
    <property type="match status" value="1"/>
</dbReference>
<gene>
    <name evidence="8" type="ORF">CDAUBV1_LOCUS15344</name>
</gene>
<dbReference type="Gene3D" id="1.10.287.110">
    <property type="entry name" value="DnaJ domain"/>
    <property type="match status" value="1"/>
</dbReference>
<comment type="subcellular location">
    <subcellularLocation>
        <location evidence="1">Endoplasmic reticulum</location>
    </subcellularLocation>
</comment>
<feature type="coiled-coil region" evidence="5">
    <location>
        <begin position="131"/>
        <end position="158"/>
    </location>
</feature>
<dbReference type="Pfam" id="PF13432">
    <property type="entry name" value="TPR_16"/>
    <property type="match status" value="1"/>
</dbReference>
<evidence type="ECO:0000313" key="8">
    <source>
        <dbReference type="EMBL" id="CAL5140167.1"/>
    </source>
</evidence>
<keyword evidence="3" id="KW-0256">Endoplasmic reticulum</keyword>
<dbReference type="PANTHER" id="PTHR44140">
    <property type="entry name" value="LD25575P"/>
    <property type="match status" value="1"/>
</dbReference>
<dbReference type="AlphaFoldDB" id="A0AAV2TTL4"/>
<dbReference type="EMBL" id="CAXLJL010000711">
    <property type="protein sequence ID" value="CAL5140167.1"/>
    <property type="molecule type" value="Genomic_DNA"/>
</dbReference>
<name>A0AAV2TTL4_CALDB</name>
<evidence type="ECO:0000256" key="5">
    <source>
        <dbReference type="SAM" id="Coils"/>
    </source>
</evidence>
<dbReference type="InterPro" id="IPR036869">
    <property type="entry name" value="J_dom_sf"/>
</dbReference>
<comment type="caution">
    <text evidence="8">The sequence shown here is derived from an EMBL/GenBank/DDBJ whole genome shotgun (WGS) entry which is preliminary data.</text>
</comment>
<evidence type="ECO:0000259" key="7">
    <source>
        <dbReference type="PROSITE" id="PS50076"/>
    </source>
</evidence>
<dbReference type="InterPro" id="IPR011990">
    <property type="entry name" value="TPR-like_helical_dom_sf"/>
</dbReference>
<dbReference type="Pfam" id="PF14559">
    <property type="entry name" value="TPR_19"/>
    <property type="match status" value="1"/>
</dbReference>
<dbReference type="GO" id="GO:0051087">
    <property type="term" value="F:protein-folding chaperone binding"/>
    <property type="evidence" value="ECO:0007669"/>
    <property type="project" value="TreeGrafter"/>
</dbReference>
<dbReference type="InterPro" id="IPR051727">
    <property type="entry name" value="DnaJ_C3_Co-chaperones"/>
</dbReference>